<proteinExistence type="inferred from homology"/>
<evidence type="ECO:0000313" key="6">
    <source>
        <dbReference type="EMBL" id="KAK9699645.1"/>
    </source>
</evidence>
<dbReference type="InterPro" id="IPR053318">
    <property type="entry name" value="GT64"/>
</dbReference>
<dbReference type="EMBL" id="JBDFQZ010000008">
    <property type="protein sequence ID" value="KAK9699645.1"/>
    <property type="molecule type" value="Genomic_DNA"/>
</dbReference>
<sequence length="346" mass="38974">MVSQKFSPIFSIFWFFFVAFPHSTNSLHSLSSNSNICDNKTLINPRFLRSDQLTVIINGYSDHRIPLLTEIAAAYAVSPVVAAVVVIWGNPATSSETLISLSKNLSTLYTSGAPVKVIPQKSKSLNSRFIPGRWIKTRGVLICDDDVDVDAKSVEFAFRVWQVNQDRLIGLFARSHSLDLGKRGWIYTVHPNRYSIVLTKFMMVNVEYMYLYSCGIDGLVDKFTTMRGVVDDMQNCEDILMNFVVADVVNQGPILVGAERVRDWGDARNEVAEKKRVTQVDAGLSGVKRGRGEHRKRRGNCIREFHKILGRMPLRYNFGKIVNSVSEQGLCEKSGKLVPCDRQIFV</sequence>
<keyword evidence="3" id="KW-1015">Disulfide bond</keyword>
<dbReference type="FunFam" id="3.90.550.10:FF:000221">
    <property type="entry name" value="Glycosyltransferase family protein 47"/>
    <property type="match status" value="1"/>
</dbReference>
<evidence type="ECO:0000256" key="1">
    <source>
        <dbReference type="ARBA" id="ARBA00008700"/>
    </source>
</evidence>
<accession>A0AAW1J9G5</accession>
<dbReference type="InterPro" id="IPR029044">
    <property type="entry name" value="Nucleotide-diphossugar_trans"/>
</dbReference>
<evidence type="ECO:0000259" key="5">
    <source>
        <dbReference type="Pfam" id="PF09258"/>
    </source>
</evidence>
<protein>
    <recommendedName>
        <fullName evidence="5">Glycosyl transferase 64 domain-containing protein</fullName>
    </recommendedName>
</protein>
<comment type="caution">
    <text evidence="6">The sequence shown here is derived from an EMBL/GenBank/DDBJ whole genome shotgun (WGS) entry which is preliminary data.</text>
</comment>
<comment type="similarity">
    <text evidence="1">Belongs to the glycosyltransferase 64 family.</text>
</comment>
<reference evidence="6" key="1">
    <citation type="submission" date="2024-03" db="EMBL/GenBank/DDBJ databases">
        <title>WGS assembly of Saponaria officinalis var. Norfolk2.</title>
        <authorList>
            <person name="Jenkins J."/>
            <person name="Shu S."/>
            <person name="Grimwood J."/>
            <person name="Barry K."/>
            <person name="Goodstein D."/>
            <person name="Schmutz J."/>
            <person name="Leebens-Mack J."/>
            <person name="Osbourn A."/>
        </authorList>
    </citation>
    <scope>NUCLEOTIDE SEQUENCE [LARGE SCALE GENOMIC DNA]</scope>
    <source>
        <strain evidence="6">JIC</strain>
    </source>
</reference>
<evidence type="ECO:0000256" key="3">
    <source>
        <dbReference type="ARBA" id="ARBA00023157"/>
    </source>
</evidence>
<name>A0AAW1J9G5_SAPOF</name>
<keyword evidence="7" id="KW-1185">Reference proteome</keyword>
<evidence type="ECO:0000256" key="2">
    <source>
        <dbReference type="ARBA" id="ARBA00022679"/>
    </source>
</evidence>
<dbReference type="AlphaFoldDB" id="A0AAW1J9G5"/>
<organism evidence="6 7">
    <name type="scientific">Saponaria officinalis</name>
    <name type="common">Common soapwort</name>
    <name type="synonym">Lychnis saponaria</name>
    <dbReference type="NCBI Taxonomy" id="3572"/>
    <lineage>
        <taxon>Eukaryota</taxon>
        <taxon>Viridiplantae</taxon>
        <taxon>Streptophyta</taxon>
        <taxon>Embryophyta</taxon>
        <taxon>Tracheophyta</taxon>
        <taxon>Spermatophyta</taxon>
        <taxon>Magnoliopsida</taxon>
        <taxon>eudicotyledons</taxon>
        <taxon>Gunneridae</taxon>
        <taxon>Pentapetalae</taxon>
        <taxon>Caryophyllales</taxon>
        <taxon>Caryophyllaceae</taxon>
        <taxon>Caryophylleae</taxon>
        <taxon>Saponaria</taxon>
    </lineage>
</organism>
<dbReference type="GO" id="GO:0016020">
    <property type="term" value="C:membrane"/>
    <property type="evidence" value="ECO:0007669"/>
    <property type="project" value="InterPro"/>
</dbReference>
<keyword evidence="4" id="KW-0732">Signal</keyword>
<keyword evidence="2" id="KW-0808">Transferase</keyword>
<gene>
    <name evidence="6" type="ORF">RND81_08G186900</name>
</gene>
<dbReference type="InterPro" id="IPR015338">
    <property type="entry name" value="GT64_dom"/>
</dbReference>
<dbReference type="Pfam" id="PF09258">
    <property type="entry name" value="Glyco_transf_64"/>
    <property type="match status" value="1"/>
</dbReference>
<feature type="signal peptide" evidence="4">
    <location>
        <begin position="1"/>
        <end position="26"/>
    </location>
</feature>
<dbReference type="GO" id="GO:0016757">
    <property type="term" value="F:glycosyltransferase activity"/>
    <property type="evidence" value="ECO:0007669"/>
    <property type="project" value="InterPro"/>
</dbReference>
<dbReference type="PANTHER" id="PTHR48409">
    <property type="entry name" value="GLYCOSYLTRANSFERASE FAMILY PROTEIN 64 C3"/>
    <property type="match status" value="1"/>
</dbReference>
<evidence type="ECO:0000256" key="4">
    <source>
        <dbReference type="SAM" id="SignalP"/>
    </source>
</evidence>
<evidence type="ECO:0000313" key="7">
    <source>
        <dbReference type="Proteomes" id="UP001443914"/>
    </source>
</evidence>
<dbReference type="PANTHER" id="PTHR48409:SF1">
    <property type="entry name" value="GLYCOSYLTRANSFERASE FAMILY PROTEIN 64 C3"/>
    <property type="match status" value="1"/>
</dbReference>
<dbReference type="SUPFAM" id="SSF53448">
    <property type="entry name" value="Nucleotide-diphospho-sugar transferases"/>
    <property type="match status" value="1"/>
</dbReference>
<dbReference type="Gene3D" id="3.90.550.10">
    <property type="entry name" value="Spore Coat Polysaccharide Biosynthesis Protein SpsA, Chain A"/>
    <property type="match status" value="1"/>
</dbReference>
<feature type="domain" description="Glycosyl transferase 64" evidence="5">
    <location>
        <begin position="53"/>
        <end position="321"/>
    </location>
</feature>
<feature type="chain" id="PRO_5043912235" description="Glycosyl transferase 64 domain-containing protein" evidence="4">
    <location>
        <begin position="27"/>
        <end position="346"/>
    </location>
</feature>
<dbReference type="Proteomes" id="UP001443914">
    <property type="component" value="Unassembled WGS sequence"/>
</dbReference>